<dbReference type="SUPFAM" id="SSF50729">
    <property type="entry name" value="PH domain-like"/>
    <property type="match status" value="1"/>
</dbReference>
<keyword evidence="4 8" id="KW-0378">Hydrolase</keyword>
<dbReference type="STRING" id="10195.A0A3M7QUV6"/>
<sequence length="565" mass="65177">MTRLNQYIIANNTLCVKNTLKIKLFFYFSKSIIFNVASSNSPSPYLPKIKYISDFLEITCIRDVKTGKYASVPKDDNSKEILFAGKSTGSLQDRTLSIYYGPDFCSIQIINFVSVAENAVDIIQSWTNFLFKCITNQRMLNLSPWENLVKLRSCLLYGRAVMDSKSHEFKLPVKTLVDSLVSSGKSSEAERNKVYAALHSVGLPYGKNDLMDEKYFSIEKFFKLIVTLTSTRDIDPIFLNYWKDATKSKQYLNAEKFEQFLNKEQRDPSLNELLYPFYSLQKATELIQKFEIDDSFRKKKKLSSEGLLRYLMDFENEVVDPKKYELQDHDMNHPLSHYFINSSHNTYLTGHQLTGKSDPEMYRQVLLSGCRCIELDCHEDDSSDEPIITHGRTWFYLINKKYFPILQTNVNRNGNGQNFSRSVSDQNEKSCSISSESNQEANLPRMESVATNSDSSDSEKDEALYKKPVGPHLSSISDSSGNQEVSTIEMAQLVNYLQPATFRSFEIAQRKNRTYEMFSFVETSAFNLHKDKSCEFVNYNKRQFSRIYPKGTRISSDNFIPQKEI</sequence>
<comment type="caution">
    <text evidence="11">The sequence shown here is derived from an EMBL/GenBank/DDBJ whole genome shotgun (WGS) entry which is preliminary data.</text>
</comment>
<dbReference type="PANTHER" id="PTHR10336">
    <property type="entry name" value="PHOSPHOINOSITIDE-SPECIFIC PHOSPHOLIPASE C FAMILY PROTEIN"/>
    <property type="match status" value="1"/>
</dbReference>
<dbReference type="InterPro" id="IPR011992">
    <property type="entry name" value="EF-hand-dom_pair"/>
</dbReference>
<dbReference type="EMBL" id="REGN01005113">
    <property type="protein sequence ID" value="RNA14768.1"/>
    <property type="molecule type" value="Genomic_DNA"/>
</dbReference>
<dbReference type="SMART" id="SM00148">
    <property type="entry name" value="PLCXc"/>
    <property type="match status" value="1"/>
</dbReference>
<evidence type="ECO:0000256" key="4">
    <source>
        <dbReference type="ARBA" id="ARBA00022801"/>
    </source>
</evidence>
<evidence type="ECO:0000256" key="3">
    <source>
        <dbReference type="ARBA" id="ARBA00022490"/>
    </source>
</evidence>
<dbReference type="Pfam" id="PF09279">
    <property type="entry name" value="EF-hand_like"/>
    <property type="match status" value="1"/>
</dbReference>
<proteinExistence type="predicted"/>
<organism evidence="11 12">
    <name type="scientific">Brachionus plicatilis</name>
    <name type="common">Marine rotifer</name>
    <name type="synonym">Brachionus muelleri</name>
    <dbReference type="NCBI Taxonomy" id="10195"/>
    <lineage>
        <taxon>Eukaryota</taxon>
        <taxon>Metazoa</taxon>
        <taxon>Spiralia</taxon>
        <taxon>Gnathifera</taxon>
        <taxon>Rotifera</taxon>
        <taxon>Eurotatoria</taxon>
        <taxon>Monogononta</taxon>
        <taxon>Pseudotrocha</taxon>
        <taxon>Ploima</taxon>
        <taxon>Brachionidae</taxon>
        <taxon>Brachionus</taxon>
    </lineage>
</organism>
<dbReference type="SUPFAM" id="SSF51695">
    <property type="entry name" value="PLC-like phosphodiesterases"/>
    <property type="match status" value="1"/>
</dbReference>
<dbReference type="GO" id="GO:0051209">
    <property type="term" value="P:release of sequestered calcium ion into cytosol"/>
    <property type="evidence" value="ECO:0007669"/>
    <property type="project" value="TreeGrafter"/>
</dbReference>
<dbReference type="AlphaFoldDB" id="A0A3M7QUV6"/>
<dbReference type="InterPro" id="IPR015359">
    <property type="entry name" value="PLC_EF-hand-like"/>
</dbReference>
<comment type="subcellular location">
    <subcellularLocation>
        <location evidence="2">Cytoplasm</location>
    </subcellularLocation>
</comment>
<dbReference type="Pfam" id="PF00387">
    <property type="entry name" value="PI-PLC-Y"/>
    <property type="match status" value="1"/>
</dbReference>
<evidence type="ECO:0000256" key="7">
    <source>
        <dbReference type="ARBA" id="ARBA00023224"/>
    </source>
</evidence>
<dbReference type="FunFam" id="1.10.238.10:FF:000005">
    <property type="entry name" value="Phosphoinositide phospholipase C"/>
    <property type="match status" value="1"/>
</dbReference>
<evidence type="ECO:0000256" key="6">
    <source>
        <dbReference type="ARBA" id="ARBA00023098"/>
    </source>
</evidence>
<dbReference type="GO" id="GO:0016042">
    <property type="term" value="P:lipid catabolic process"/>
    <property type="evidence" value="ECO:0007669"/>
    <property type="project" value="UniProtKB-KW"/>
</dbReference>
<dbReference type="OrthoDB" id="269822at2759"/>
<dbReference type="SMART" id="SM00149">
    <property type="entry name" value="PLCYc"/>
    <property type="match status" value="1"/>
</dbReference>
<reference evidence="11 12" key="1">
    <citation type="journal article" date="2018" name="Sci. Rep.">
        <title>Genomic signatures of local adaptation to the degree of environmental predictability in rotifers.</title>
        <authorList>
            <person name="Franch-Gras L."/>
            <person name="Hahn C."/>
            <person name="Garcia-Roger E.M."/>
            <person name="Carmona M.J."/>
            <person name="Serra M."/>
            <person name="Gomez A."/>
        </authorList>
    </citation>
    <scope>NUCLEOTIDE SEQUENCE [LARGE SCALE GENOMIC DNA]</scope>
    <source>
        <strain evidence="11">HYR1</strain>
    </source>
</reference>
<dbReference type="GO" id="GO:0007186">
    <property type="term" value="P:G protein-coupled receptor signaling pathway"/>
    <property type="evidence" value="ECO:0007669"/>
    <property type="project" value="TreeGrafter"/>
</dbReference>
<keyword evidence="5 8" id="KW-0442">Lipid degradation</keyword>
<dbReference type="PANTHER" id="PTHR10336:SF149">
    <property type="entry name" value="1-PHOSPHATIDYLINOSITOL 4,5-BISPHOSPHATE PHOSPHODIESTERASE CLASSES I AND II"/>
    <property type="match status" value="1"/>
</dbReference>
<dbReference type="InterPro" id="IPR053945">
    <property type="entry name" value="PLCB1-4-like_EFh"/>
</dbReference>
<dbReference type="EC" id="3.1.4.11" evidence="8"/>
<dbReference type="PROSITE" id="PS50008">
    <property type="entry name" value="PIPLC_Y_DOMAIN"/>
    <property type="match status" value="1"/>
</dbReference>
<dbReference type="Proteomes" id="UP000276133">
    <property type="component" value="Unassembled WGS sequence"/>
</dbReference>
<feature type="compositionally biased region" description="Polar residues" evidence="9">
    <location>
        <begin position="416"/>
        <end position="441"/>
    </location>
</feature>
<dbReference type="GO" id="GO:0046488">
    <property type="term" value="P:phosphatidylinositol metabolic process"/>
    <property type="evidence" value="ECO:0007669"/>
    <property type="project" value="TreeGrafter"/>
</dbReference>
<protein>
    <recommendedName>
        <fullName evidence="8">Phosphoinositide phospholipase C</fullName>
        <ecNumber evidence="8">3.1.4.11</ecNumber>
    </recommendedName>
</protein>
<dbReference type="Pfam" id="PF00388">
    <property type="entry name" value="PI-PLC-X"/>
    <property type="match status" value="1"/>
</dbReference>
<feature type="domain" description="PI-PLC Y-box" evidence="10">
    <location>
        <begin position="490"/>
        <end position="562"/>
    </location>
</feature>
<dbReference type="Gene3D" id="3.20.20.190">
    <property type="entry name" value="Phosphatidylinositol (PI) phosphodiesterase"/>
    <property type="match status" value="2"/>
</dbReference>
<dbReference type="Gene3D" id="1.10.238.10">
    <property type="entry name" value="EF-hand"/>
    <property type="match status" value="1"/>
</dbReference>
<evidence type="ECO:0000256" key="8">
    <source>
        <dbReference type="RuleBase" id="RU361133"/>
    </source>
</evidence>
<dbReference type="Pfam" id="PF22631">
    <property type="entry name" value="PLCB1-4-like_EFh"/>
    <property type="match status" value="1"/>
</dbReference>
<dbReference type="InterPro" id="IPR017946">
    <property type="entry name" value="PLC-like_Pdiesterase_TIM-brl"/>
</dbReference>
<dbReference type="InterPro" id="IPR001711">
    <property type="entry name" value="PLipase_C_Pinositol-sp_Y"/>
</dbReference>
<feature type="region of interest" description="Disordered" evidence="9">
    <location>
        <begin position="416"/>
        <end position="462"/>
    </location>
</feature>
<keyword evidence="7" id="KW-0807">Transducer</keyword>
<gene>
    <name evidence="11" type="ORF">BpHYR1_029110</name>
</gene>
<evidence type="ECO:0000256" key="2">
    <source>
        <dbReference type="ARBA" id="ARBA00004496"/>
    </source>
</evidence>
<dbReference type="InterPro" id="IPR000909">
    <property type="entry name" value="PLipase_C_PInositol-sp_X_dom"/>
</dbReference>
<accession>A0A3M7QUV6</accession>
<dbReference type="PRINTS" id="PR00390">
    <property type="entry name" value="PHPHLIPASEC"/>
</dbReference>
<evidence type="ECO:0000259" key="10">
    <source>
        <dbReference type="PROSITE" id="PS50008"/>
    </source>
</evidence>
<evidence type="ECO:0000256" key="1">
    <source>
        <dbReference type="ARBA" id="ARBA00001195"/>
    </source>
</evidence>
<dbReference type="GO" id="GO:0004435">
    <property type="term" value="F:phosphatidylinositol-4,5-bisphosphate phospholipase C activity"/>
    <property type="evidence" value="ECO:0007669"/>
    <property type="project" value="UniProtKB-EC"/>
</dbReference>
<evidence type="ECO:0000256" key="5">
    <source>
        <dbReference type="ARBA" id="ARBA00022963"/>
    </source>
</evidence>
<evidence type="ECO:0000313" key="12">
    <source>
        <dbReference type="Proteomes" id="UP000276133"/>
    </source>
</evidence>
<dbReference type="FunFam" id="3.20.20.190:FF:000084">
    <property type="match status" value="1"/>
</dbReference>
<comment type="catalytic activity">
    <reaction evidence="1 8">
        <text>a 1,2-diacyl-sn-glycero-3-phospho-(1D-myo-inositol-4,5-bisphosphate) + H2O = 1D-myo-inositol 1,4,5-trisphosphate + a 1,2-diacyl-sn-glycerol + H(+)</text>
        <dbReference type="Rhea" id="RHEA:33179"/>
        <dbReference type="ChEBI" id="CHEBI:15377"/>
        <dbReference type="ChEBI" id="CHEBI:15378"/>
        <dbReference type="ChEBI" id="CHEBI:17815"/>
        <dbReference type="ChEBI" id="CHEBI:58456"/>
        <dbReference type="ChEBI" id="CHEBI:203600"/>
        <dbReference type="EC" id="3.1.4.11"/>
    </reaction>
</comment>
<evidence type="ECO:0000256" key="9">
    <source>
        <dbReference type="SAM" id="MobiDB-lite"/>
    </source>
</evidence>
<dbReference type="InterPro" id="IPR001192">
    <property type="entry name" value="PI-PLC_fam"/>
</dbReference>
<name>A0A3M7QUV6_BRAPC</name>
<dbReference type="PROSITE" id="PS50007">
    <property type="entry name" value="PIPLC_X_DOMAIN"/>
    <property type="match status" value="1"/>
</dbReference>
<dbReference type="GO" id="GO:0005737">
    <property type="term" value="C:cytoplasm"/>
    <property type="evidence" value="ECO:0007669"/>
    <property type="project" value="UniProtKB-SubCell"/>
</dbReference>
<evidence type="ECO:0000313" key="11">
    <source>
        <dbReference type="EMBL" id="RNA14768.1"/>
    </source>
</evidence>
<dbReference type="Pfam" id="PF17787">
    <property type="entry name" value="PH_14"/>
    <property type="match status" value="1"/>
</dbReference>
<keyword evidence="6 8" id="KW-0443">Lipid metabolism</keyword>
<dbReference type="Gene3D" id="2.30.29.240">
    <property type="match status" value="1"/>
</dbReference>
<dbReference type="SUPFAM" id="SSF47473">
    <property type="entry name" value="EF-hand"/>
    <property type="match status" value="1"/>
</dbReference>
<keyword evidence="3" id="KW-0963">Cytoplasm</keyword>
<keyword evidence="12" id="KW-1185">Reference proteome</keyword>
<dbReference type="InterPro" id="IPR037862">
    <property type="entry name" value="PLC-beta_PH"/>
</dbReference>
<dbReference type="GO" id="GO:0048015">
    <property type="term" value="P:phosphatidylinositol-mediated signaling"/>
    <property type="evidence" value="ECO:0007669"/>
    <property type="project" value="TreeGrafter"/>
</dbReference>